<dbReference type="EMBL" id="HAEB01018019">
    <property type="protein sequence ID" value="SBQ64546.1"/>
    <property type="molecule type" value="Transcribed_RNA"/>
</dbReference>
<proteinExistence type="predicted"/>
<accession>A0A1A8G0I8</accession>
<sequence length="98" mass="10979">MVTTYKRAKDKSRLTGEENIIWDYYTKPILQRLAQSSPAETKEQPGPSSAIQDRQASGSKRSKTAHSQCFFSPMRPMLSTGPLPWSHLQGQIWPTGDG</sequence>
<evidence type="ECO:0000256" key="1">
    <source>
        <dbReference type="SAM" id="MobiDB-lite"/>
    </source>
</evidence>
<gene>
    <name evidence="2" type="primary">SI:CH1073-357B18.4</name>
</gene>
<feature type="region of interest" description="Disordered" evidence="1">
    <location>
        <begin position="35"/>
        <end position="75"/>
    </location>
</feature>
<reference evidence="2" key="1">
    <citation type="submission" date="2016-05" db="EMBL/GenBank/DDBJ databases">
        <authorList>
            <person name="Lavstsen T."/>
            <person name="Jespersen J.S."/>
        </authorList>
    </citation>
    <scope>NUCLEOTIDE SEQUENCE</scope>
    <source>
        <tissue evidence="2">Brain</tissue>
    </source>
</reference>
<evidence type="ECO:0000313" key="2">
    <source>
        <dbReference type="EMBL" id="SBQ64546.1"/>
    </source>
</evidence>
<feature type="compositionally biased region" description="Polar residues" evidence="1">
    <location>
        <begin position="46"/>
        <end position="70"/>
    </location>
</feature>
<name>A0A1A8G0I8_9TELE</name>
<dbReference type="AlphaFoldDB" id="A0A1A8G0I8"/>
<protein>
    <submittedName>
        <fullName evidence="2">Si:ch1073-357b18.4</fullName>
    </submittedName>
</protein>
<organism evidence="2">
    <name type="scientific">Nothobranchius korthausae</name>
    <dbReference type="NCBI Taxonomy" id="1143690"/>
    <lineage>
        <taxon>Eukaryota</taxon>
        <taxon>Metazoa</taxon>
        <taxon>Chordata</taxon>
        <taxon>Craniata</taxon>
        <taxon>Vertebrata</taxon>
        <taxon>Euteleostomi</taxon>
        <taxon>Actinopterygii</taxon>
        <taxon>Neopterygii</taxon>
        <taxon>Teleostei</taxon>
        <taxon>Neoteleostei</taxon>
        <taxon>Acanthomorphata</taxon>
        <taxon>Ovalentaria</taxon>
        <taxon>Atherinomorphae</taxon>
        <taxon>Cyprinodontiformes</taxon>
        <taxon>Nothobranchiidae</taxon>
        <taxon>Nothobranchius</taxon>
    </lineage>
</organism>
<reference evidence="2" key="2">
    <citation type="submission" date="2016-06" db="EMBL/GenBank/DDBJ databases">
        <title>The genome of a short-lived fish provides insights into sex chromosome evolution and the genetic control of aging.</title>
        <authorList>
            <person name="Reichwald K."/>
            <person name="Felder M."/>
            <person name="Petzold A."/>
            <person name="Koch P."/>
            <person name="Groth M."/>
            <person name="Platzer M."/>
        </authorList>
    </citation>
    <scope>NUCLEOTIDE SEQUENCE</scope>
    <source>
        <tissue evidence="2">Brain</tissue>
    </source>
</reference>